<feature type="transmembrane region" description="Helical" evidence="1">
    <location>
        <begin position="323"/>
        <end position="342"/>
    </location>
</feature>
<proteinExistence type="predicted"/>
<keyword evidence="1" id="KW-0812">Transmembrane</keyword>
<dbReference type="Proteomes" id="UP000598120">
    <property type="component" value="Unassembled WGS sequence"/>
</dbReference>
<keyword evidence="1" id="KW-1133">Transmembrane helix</keyword>
<dbReference type="EMBL" id="BMIC01000005">
    <property type="protein sequence ID" value="GFZ91120.1"/>
    <property type="molecule type" value="Genomic_DNA"/>
</dbReference>
<evidence type="ECO:0000313" key="3">
    <source>
        <dbReference type="Proteomes" id="UP000598120"/>
    </source>
</evidence>
<dbReference type="AlphaFoldDB" id="A0A8J2TUV9"/>
<evidence type="ECO:0000313" key="2">
    <source>
        <dbReference type="EMBL" id="GFZ91120.1"/>
    </source>
</evidence>
<keyword evidence="1" id="KW-0472">Membrane</keyword>
<dbReference type="Gene3D" id="3.30.565.10">
    <property type="entry name" value="Histidine kinase-like ATPase, C-terminal domain"/>
    <property type="match status" value="1"/>
</dbReference>
<comment type="caution">
    <text evidence="2">The sequence shown here is derived from an EMBL/GenBank/DDBJ whole genome shotgun (WGS) entry which is preliminary data.</text>
</comment>
<evidence type="ECO:0000256" key="1">
    <source>
        <dbReference type="SAM" id="Phobius"/>
    </source>
</evidence>
<gene>
    <name evidence="2" type="ORF">GCM10011531_23650</name>
</gene>
<protein>
    <recommendedName>
        <fullName evidence="4">Tetratricopeptide repeat protein</fullName>
    </recommendedName>
</protein>
<dbReference type="SUPFAM" id="SSF55874">
    <property type="entry name" value="ATPase domain of HSP90 chaperone/DNA topoisomerase II/histidine kinase"/>
    <property type="match status" value="1"/>
</dbReference>
<dbReference type="Gene3D" id="1.25.40.10">
    <property type="entry name" value="Tetratricopeptide repeat domain"/>
    <property type="match status" value="1"/>
</dbReference>
<accession>A0A8J2TUV9</accession>
<dbReference type="InterPro" id="IPR011990">
    <property type="entry name" value="TPR-like_helical_dom_sf"/>
</dbReference>
<reference evidence="2 3" key="1">
    <citation type="journal article" date="2014" name="Int. J. Syst. Evol. Microbiol.">
        <title>Complete genome sequence of Corynebacterium casei LMG S-19264T (=DSM 44701T), isolated from a smear-ripened cheese.</title>
        <authorList>
            <consortium name="US DOE Joint Genome Institute (JGI-PGF)"/>
            <person name="Walter F."/>
            <person name="Albersmeier A."/>
            <person name="Kalinowski J."/>
            <person name="Ruckert C."/>
        </authorList>
    </citation>
    <scope>NUCLEOTIDE SEQUENCE [LARGE SCALE GENOMIC DNA]</scope>
    <source>
        <strain evidence="2 3">CGMCC 1.15295</strain>
    </source>
</reference>
<organism evidence="2 3">
    <name type="scientific">Aquaticitalea lipolytica</name>
    <dbReference type="NCBI Taxonomy" id="1247562"/>
    <lineage>
        <taxon>Bacteria</taxon>
        <taxon>Pseudomonadati</taxon>
        <taxon>Bacteroidota</taxon>
        <taxon>Flavobacteriia</taxon>
        <taxon>Flavobacteriales</taxon>
        <taxon>Flavobacteriaceae</taxon>
        <taxon>Aquaticitalea</taxon>
    </lineage>
</organism>
<sequence>MFIWVSKAYSQKAVDSLYYYHNAINSPEDDQDLISAYNFFKKYKEQSLIERDTLKAIYGLRYIASIESTLGFPYESETTVLEALNLLNEVSSNEATIEARIGLYNHLGIISKGLLNYDDALNYYNKVLMLAQTPQQKSIVHNNKSIVYKELNRFDLAIDELIMAYENIEKLNNKVELARALDNLGITLSKINDPDGLVKMNQALTIRIEENDTKGLYSSYKHLTEYYLERNSKKEASYFASKAYDLAKSINSTSYLVDALSYQMRLNDDPKVVEYKKLIDSINLRKQLSENKFALKKFDFAQYKRQAQISELNSQKEKANRQFFQVILCLIIALAVVVYLLLKSKYRKAKLQDVYDTETRISKKVHDEVANDMFQFMTKLQSEEHLNDNYIDDLERIYNKTRDISKEHSLLDMECDFEDVLNDLILSYSNYETNIMVNGITEIKWENVSEIKRTTIYKVLQELLINMRKHSKSSVVLFILKKERNKILINYSDNGVGCEFKKGTGLQNVENRIKAINGTIIFVSEASKGFKVKMVV</sequence>
<dbReference type="InterPro" id="IPR036890">
    <property type="entry name" value="HATPase_C_sf"/>
</dbReference>
<dbReference type="SUPFAM" id="SSF48452">
    <property type="entry name" value="TPR-like"/>
    <property type="match status" value="1"/>
</dbReference>
<evidence type="ECO:0008006" key="4">
    <source>
        <dbReference type="Google" id="ProtNLM"/>
    </source>
</evidence>
<name>A0A8J2TUV9_9FLAO</name>
<keyword evidence="3" id="KW-1185">Reference proteome</keyword>